<organism evidence="1 2">
    <name type="scientific">Penicillium atrosanguineum</name>
    <dbReference type="NCBI Taxonomy" id="1132637"/>
    <lineage>
        <taxon>Eukaryota</taxon>
        <taxon>Fungi</taxon>
        <taxon>Dikarya</taxon>
        <taxon>Ascomycota</taxon>
        <taxon>Pezizomycotina</taxon>
        <taxon>Eurotiomycetes</taxon>
        <taxon>Eurotiomycetidae</taxon>
        <taxon>Eurotiales</taxon>
        <taxon>Aspergillaceae</taxon>
        <taxon>Penicillium</taxon>
    </lineage>
</organism>
<dbReference type="GO" id="GO:0016747">
    <property type="term" value="F:acyltransferase activity, transferring groups other than amino-acyl groups"/>
    <property type="evidence" value="ECO:0007669"/>
    <property type="project" value="InterPro"/>
</dbReference>
<sequence>MASSPPTATLTPRTWTRDNSPFFISNDPKLISVKAVNEAFGKDFLYWTKPFPEDVLHQMLHGSMSFGVYKRLQPEQTQTEPETLTTENTEQIGLARMITDGISFGYLSDTYVLPEYQGDGLGRWLIDCVAEVFSLESMPHLRRIMLLTSGQRLEEFYGQTLGVKVVGHEPRPDIGKDLVFMNAKPTAKPTARPALG</sequence>
<accession>A0A9W9PSA4</accession>
<dbReference type="PANTHER" id="PTHR43233">
    <property type="entry name" value="FAMILY N-ACETYLTRANSFERASE, PUTATIVE (AFU_ORTHOLOGUE AFUA_6G03350)-RELATED"/>
    <property type="match status" value="1"/>
</dbReference>
<dbReference type="PANTHER" id="PTHR43233:SF1">
    <property type="entry name" value="FAMILY N-ACETYLTRANSFERASE, PUTATIVE (AFU_ORTHOLOGUE AFUA_6G03350)-RELATED"/>
    <property type="match status" value="1"/>
</dbReference>
<dbReference type="InterPro" id="IPR016181">
    <property type="entry name" value="Acyl_CoA_acyltransferase"/>
</dbReference>
<proteinExistence type="predicted"/>
<keyword evidence="2" id="KW-1185">Reference proteome</keyword>
<dbReference type="Pfam" id="PF00583">
    <property type="entry name" value="Acetyltransf_1"/>
    <property type="match status" value="1"/>
</dbReference>
<dbReference type="Gene3D" id="3.40.630.30">
    <property type="match status" value="1"/>
</dbReference>
<reference evidence="1" key="2">
    <citation type="journal article" date="2023" name="IMA Fungus">
        <title>Comparative genomic study of the Penicillium genus elucidates a diverse pangenome and 15 lateral gene transfer events.</title>
        <authorList>
            <person name="Petersen C."/>
            <person name="Sorensen T."/>
            <person name="Nielsen M.R."/>
            <person name="Sondergaard T.E."/>
            <person name="Sorensen J.L."/>
            <person name="Fitzpatrick D.A."/>
            <person name="Frisvad J.C."/>
            <person name="Nielsen K.L."/>
        </authorList>
    </citation>
    <scope>NUCLEOTIDE SEQUENCE</scope>
    <source>
        <strain evidence="1">IBT 21472</strain>
    </source>
</reference>
<gene>
    <name evidence="1" type="ORF">N7476_008752</name>
</gene>
<evidence type="ECO:0000313" key="1">
    <source>
        <dbReference type="EMBL" id="KAJ5308096.1"/>
    </source>
</evidence>
<dbReference type="AlphaFoldDB" id="A0A9W9PSA4"/>
<dbReference type="OrthoDB" id="10039976at2759"/>
<dbReference type="InterPro" id="IPR000182">
    <property type="entry name" value="GNAT_dom"/>
</dbReference>
<protein>
    <submittedName>
        <fullName evidence="1">Uncharacterized protein</fullName>
    </submittedName>
</protein>
<name>A0A9W9PSA4_9EURO</name>
<dbReference type="CDD" id="cd04301">
    <property type="entry name" value="NAT_SF"/>
    <property type="match status" value="1"/>
</dbReference>
<dbReference type="Proteomes" id="UP001147746">
    <property type="component" value="Unassembled WGS sequence"/>
</dbReference>
<dbReference type="SUPFAM" id="SSF55729">
    <property type="entry name" value="Acyl-CoA N-acyltransferases (Nat)"/>
    <property type="match status" value="1"/>
</dbReference>
<comment type="caution">
    <text evidence="1">The sequence shown here is derived from an EMBL/GenBank/DDBJ whole genome shotgun (WGS) entry which is preliminary data.</text>
</comment>
<dbReference type="PROSITE" id="PS51186">
    <property type="entry name" value="GNAT"/>
    <property type="match status" value="1"/>
</dbReference>
<reference evidence="1" key="1">
    <citation type="submission" date="2022-12" db="EMBL/GenBank/DDBJ databases">
        <authorList>
            <person name="Petersen C."/>
        </authorList>
    </citation>
    <scope>NUCLEOTIDE SEQUENCE</scope>
    <source>
        <strain evidence="1">IBT 21472</strain>
    </source>
</reference>
<evidence type="ECO:0000313" key="2">
    <source>
        <dbReference type="Proteomes" id="UP001147746"/>
    </source>
</evidence>
<dbReference type="EMBL" id="JAPZBO010000008">
    <property type="protein sequence ID" value="KAJ5308096.1"/>
    <property type="molecule type" value="Genomic_DNA"/>
</dbReference>
<dbReference type="InterPro" id="IPR053144">
    <property type="entry name" value="Acetyltransferase_Butenolide"/>
</dbReference>